<evidence type="ECO:0000313" key="2">
    <source>
        <dbReference type="Proteomes" id="UP000886998"/>
    </source>
</evidence>
<organism evidence="1 2">
    <name type="scientific">Trichonephila inaurata madagascariensis</name>
    <dbReference type="NCBI Taxonomy" id="2747483"/>
    <lineage>
        <taxon>Eukaryota</taxon>
        <taxon>Metazoa</taxon>
        <taxon>Ecdysozoa</taxon>
        <taxon>Arthropoda</taxon>
        <taxon>Chelicerata</taxon>
        <taxon>Arachnida</taxon>
        <taxon>Araneae</taxon>
        <taxon>Araneomorphae</taxon>
        <taxon>Entelegynae</taxon>
        <taxon>Araneoidea</taxon>
        <taxon>Nephilidae</taxon>
        <taxon>Trichonephila</taxon>
        <taxon>Trichonephila inaurata</taxon>
    </lineage>
</organism>
<comment type="caution">
    <text evidence="1">The sequence shown here is derived from an EMBL/GenBank/DDBJ whole genome shotgun (WGS) entry which is preliminary data.</text>
</comment>
<dbReference type="EMBL" id="BMAV01013283">
    <property type="protein sequence ID" value="GFY60772.1"/>
    <property type="molecule type" value="Genomic_DNA"/>
</dbReference>
<reference evidence="1" key="1">
    <citation type="submission" date="2020-08" db="EMBL/GenBank/DDBJ databases">
        <title>Multicomponent nature underlies the extraordinary mechanical properties of spider dragline silk.</title>
        <authorList>
            <person name="Kono N."/>
            <person name="Nakamura H."/>
            <person name="Mori M."/>
            <person name="Yoshida Y."/>
            <person name="Ohtoshi R."/>
            <person name="Malay A.D."/>
            <person name="Moran D.A.P."/>
            <person name="Tomita M."/>
            <person name="Numata K."/>
            <person name="Arakawa K."/>
        </authorList>
    </citation>
    <scope>NUCLEOTIDE SEQUENCE</scope>
</reference>
<accession>A0A8X6XV28</accession>
<evidence type="ECO:0000313" key="1">
    <source>
        <dbReference type="EMBL" id="GFY60772.1"/>
    </source>
</evidence>
<sequence length="88" mass="9873">MKSEIHSTEQLLPLVRERLRACPELGGDAVRNKLGRSVILRNVCTIPGPENPETQTDRRSTGNDEISYTIPFRRFLIGSCSENTWSTG</sequence>
<dbReference type="Proteomes" id="UP000886998">
    <property type="component" value="Unassembled WGS sequence"/>
</dbReference>
<proteinExistence type="predicted"/>
<gene>
    <name evidence="1" type="ORF">TNIN_220171</name>
</gene>
<keyword evidence="2" id="KW-1185">Reference proteome</keyword>
<name>A0A8X6XV28_9ARAC</name>
<dbReference type="AlphaFoldDB" id="A0A8X6XV28"/>
<protein>
    <submittedName>
        <fullName evidence="1">Uncharacterized protein</fullName>
    </submittedName>
</protein>